<name>A0A158FJT2_9BURK</name>
<evidence type="ECO:0000313" key="1">
    <source>
        <dbReference type="EMBL" id="SAL19579.1"/>
    </source>
</evidence>
<proteinExistence type="predicted"/>
<evidence type="ECO:0000313" key="2">
    <source>
        <dbReference type="Proteomes" id="UP000054683"/>
    </source>
</evidence>
<reference evidence="1 2" key="1">
    <citation type="submission" date="2016-01" db="EMBL/GenBank/DDBJ databases">
        <authorList>
            <person name="Oliw E.H."/>
        </authorList>
    </citation>
    <scope>NUCLEOTIDE SEQUENCE [LARGE SCALE GENOMIC DNA]</scope>
    <source>
        <strain evidence="1">LMG 27134</strain>
    </source>
</reference>
<dbReference type="AlphaFoldDB" id="A0A158FJT2"/>
<organism evidence="1 2">
    <name type="scientific">Caballeronia udeis</name>
    <dbReference type="NCBI Taxonomy" id="1232866"/>
    <lineage>
        <taxon>Bacteria</taxon>
        <taxon>Pseudomonadati</taxon>
        <taxon>Pseudomonadota</taxon>
        <taxon>Betaproteobacteria</taxon>
        <taxon>Burkholderiales</taxon>
        <taxon>Burkholderiaceae</taxon>
        <taxon>Caballeronia</taxon>
    </lineage>
</organism>
<dbReference type="Proteomes" id="UP000054683">
    <property type="component" value="Unassembled WGS sequence"/>
</dbReference>
<accession>A0A158FJT2</accession>
<gene>
    <name evidence="1" type="ORF">AWB69_01228</name>
</gene>
<sequence>MKRHRVIACFECPYERALDGYLTLLREQISRAVVDVALC</sequence>
<dbReference type="EMBL" id="FCOK02000005">
    <property type="protein sequence ID" value="SAL19579.1"/>
    <property type="molecule type" value="Genomic_DNA"/>
</dbReference>
<protein>
    <submittedName>
        <fullName evidence="1">Uncharacterized protein</fullName>
    </submittedName>
</protein>